<evidence type="ECO:0000256" key="1">
    <source>
        <dbReference type="SAM" id="MobiDB-lite"/>
    </source>
</evidence>
<keyword evidence="3" id="KW-1185">Reference proteome</keyword>
<reference evidence="2" key="2">
    <citation type="submission" date="2023-02" db="EMBL/GenBank/DDBJ databases">
        <authorList>
            <consortium name="DOE Joint Genome Institute"/>
            <person name="Mondo S.J."/>
            <person name="Chang Y."/>
            <person name="Wang Y."/>
            <person name="Ahrendt S."/>
            <person name="Andreopoulos W."/>
            <person name="Barry K."/>
            <person name="Beard J."/>
            <person name="Benny G.L."/>
            <person name="Blankenship S."/>
            <person name="Bonito G."/>
            <person name="Cuomo C."/>
            <person name="Desiro A."/>
            <person name="Gervers K.A."/>
            <person name="Hundley H."/>
            <person name="Kuo A."/>
            <person name="LaButti K."/>
            <person name="Lang B.F."/>
            <person name="Lipzen A."/>
            <person name="O'Donnell K."/>
            <person name="Pangilinan J."/>
            <person name="Reynolds N."/>
            <person name="Sandor L."/>
            <person name="Smith M.W."/>
            <person name="Tsang A."/>
            <person name="Grigoriev I.V."/>
            <person name="Stajich J.E."/>
            <person name="Spatafora J.W."/>
        </authorList>
    </citation>
    <scope>NUCLEOTIDE SEQUENCE</scope>
    <source>
        <strain evidence="2">RSA 2281</strain>
    </source>
</reference>
<sequence length="237" mass="26854">MKLSSFDPHSKRMETRILRLPDLPALESLEHLFSSAKPSLMMGSPYYYRSRYAEVFTAESTTTSSSTRTSTTATSLRLTKSFTTGSNKKKSTSRVPRRCFSNPSLSRKLKQDINNKTSFIVTHNTANDSMMVMTGIESGSWKSTTATANTTTFRRSPSRRSLSHALHAFTGLLQKAKRSSTVVRNKQQWHNETWFEEMRMSTEEEQLERPTKKKRVGGNGTAHTENWWASSPPVRAC</sequence>
<dbReference type="AlphaFoldDB" id="A0AAD5K2N3"/>
<evidence type="ECO:0000313" key="2">
    <source>
        <dbReference type="EMBL" id="KAI9266666.1"/>
    </source>
</evidence>
<feature type="compositionally biased region" description="Basic and acidic residues" evidence="1">
    <location>
        <begin position="200"/>
        <end position="210"/>
    </location>
</feature>
<dbReference type="Proteomes" id="UP001209540">
    <property type="component" value="Unassembled WGS sequence"/>
</dbReference>
<evidence type="ECO:0000313" key="3">
    <source>
        <dbReference type="Proteomes" id="UP001209540"/>
    </source>
</evidence>
<reference evidence="2" key="1">
    <citation type="journal article" date="2022" name="IScience">
        <title>Evolution of zygomycete secretomes and the origins of terrestrial fungal ecologies.</title>
        <authorList>
            <person name="Chang Y."/>
            <person name="Wang Y."/>
            <person name="Mondo S."/>
            <person name="Ahrendt S."/>
            <person name="Andreopoulos W."/>
            <person name="Barry K."/>
            <person name="Beard J."/>
            <person name="Benny G.L."/>
            <person name="Blankenship S."/>
            <person name="Bonito G."/>
            <person name="Cuomo C."/>
            <person name="Desiro A."/>
            <person name="Gervers K.A."/>
            <person name="Hundley H."/>
            <person name="Kuo A."/>
            <person name="LaButti K."/>
            <person name="Lang B.F."/>
            <person name="Lipzen A."/>
            <person name="O'Donnell K."/>
            <person name="Pangilinan J."/>
            <person name="Reynolds N."/>
            <person name="Sandor L."/>
            <person name="Smith M.E."/>
            <person name="Tsang A."/>
            <person name="Grigoriev I.V."/>
            <person name="Stajich J.E."/>
            <person name="Spatafora J.W."/>
        </authorList>
    </citation>
    <scope>NUCLEOTIDE SEQUENCE</scope>
    <source>
        <strain evidence="2">RSA 2281</strain>
    </source>
</reference>
<proteinExistence type="predicted"/>
<organism evidence="2 3">
    <name type="scientific">Phascolomyces articulosus</name>
    <dbReference type="NCBI Taxonomy" id="60185"/>
    <lineage>
        <taxon>Eukaryota</taxon>
        <taxon>Fungi</taxon>
        <taxon>Fungi incertae sedis</taxon>
        <taxon>Mucoromycota</taxon>
        <taxon>Mucoromycotina</taxon>
        <taxon>Mucoromycetes</taxon>
        <taxon>Mucorales</taxon>
        <taxon>Lichtheimiaceae</taxon>
        <taxon>Phascolomyces</taxon>
    </lineage>
</organism>
<accession>A0AAD5K2N3</accession>
<name>A0AAD5K2N3_9FUNG</name>
<dbReference type="EMBL" id="JAIXMP010000010">
    <property type="protein sequence ID" value="KAI9266666.1"/>
    <property type="molecule type" value="Genomic_DNA"/>
</dbReference>
<feature type="region of interest" description="Disordered" evidence="1">
    <location>
        <begin position="200"/>
        <end position="237"/>
    </location>
</feature>
<gene>
    <name evidence="2" type="ORF">BDA99DRAFT_29852</name>
</gene>
<comment type="caution">
    <text evidence="2">The sequence shown here is derived from an EMBL/GenBank/DDBJ whole genome shotgun (WGS) entry which is preliminary data.</text>
</comment>
<protein>
    <submittedName>
        <fullName evidence="2">Uncharacterized protein</fullName>
    </submittedName>
</protein>